<dbReference type="InterPro" id="IPR008271">
    <property type="entry name" value="Ser/Thr_kinase_AS"/>
</dbReference>
<comment type="caution">
    <text evidence="13">The sequence shown here is derived from an EMBL/GenBank/DDBJ whole genome shotgun (WGS) entry which is preliminary data.</text>
</comment>
<dbReference type="EC" id="2.3.2.27" evidence="2"/>
<reference evidence="13" key="1">
    <citation type="submission" date="2020-03" db="EMBL/GenBank/DDBJ databases">
        <title>Castanea mollissima Vanexum genome sequencing.</title>
        <authorList>
            <person name="Staton M."/>
        </authorList>
    </citation>
    <scope>NUCLEOTIDE SEQUENCE</scope>
    <source>
        <tissue evidence="13">Leaf</tissue>
    </source>
</reference>
<evidence type="ECO:0000259" key="12">
    <source>
        <dbReference type="PROSITE" id="PS50011"/>
    </source>
</evidence>
<dbReference type="PANTHER" id="PTHR45647">
    <property type="entry name" value="OS02G0152300 PROTEIN"/>
    <property type="match status" value="1"/>
</dbReference>
<sequence length="752" mass="83697">MASEYENSKDPVTSVIEEMIYVAVGTDVKDCQSILLWVLRTFGGKKICIVHVHRPAQRIPNGLGGDCPANLLNERIVRDHRNREKKIMNETLEEYLNICRGKGVQALSECIEMGCIQKGIVELISQHGIKELVMGGAANKHYKEEASAHTETGQANHLISRSVTLGHDVDSTQSGASKYSRSKTIALGQNRDFNEAGPSNYVTLGHERDNGGKSIMDTTSKESIEERSSPKSTLDVAVERTGSSDEWDGSSISRGSSYSISTLSPNNVAGVTLTSWNENGLDLSSFSPASSESKSPFASSSLQPSWILALSASTKSAGSSDGARSIVQGSLDNTLYKKLQKAMAEAEKETHNRQQAERDLLEVLFMAEEERKQRNELEEKLAKQKEELEKVKNQSDQVMELLRISQKENALLKTRIEELQKDRDELMMERDNALKEAEELRREQAEATRHIPQFFSEFLLTEIEEATQNFDESLKIGQGGYGNIYKGLLRQTEVAIKRLQSQGSQGPSEFQMEVRVLSQLRHPNLVELIGSCPEDFSLIYEYLPNGSLEDRLSCRDNSPPLSWQTRIRIATELCSVLVYLHSNKPHSIVHGDLKPSNILLDLNFVSKLSDFGICRMLFQDRSSSNNTTVFHITDPKGTFAYIDPEFLQTGELTTKSDVYSFGVIVLQLLTSRPAFLIANEVKRALEAGNFKALLDPSAGNWPIELAQELAGLALWCCDRNRKSRPDLSSDIWKVLQPMRDSCGASILIPTGS</sequence>
<evidence type="ECO:0000256" key="7">
    <source>
        <dbReference type="ARBA" id="ARBA00022786"/>
    </source>
</evidence>
<dbReference type="SMART" id="SM00220">
    <property type="entry name" value="S_TKc"/>
    <property type="match status" value="1"/>
</dbReference>
<feature type="region of interest" description="Disordered" evidence="11">
    <location>
        <begin position="196"/>
        <end position="259"/>
    </location>
</feature>
<dbReference type="CDD" id="cd01989">
    <property type="entry name" value="USP_STK_Ubox_N"/>
    <property type="match status" value="1"/>
</dbReference>
<gene>
    <name evidence="13" type="ORF">CMV_000299</name>
</gene>
<feature type="compositionally biased region" description="Basic and acidic residues" evidence="11">
    <location>
        <begin position="219"/>
        <end position="229"/>
    </location>
</feature>
<evidence type="ECO:0000256" key="6">
    <source>
        <dbReference type="ARBA" id="ARBA00022777"/>
    </source>
</evidence>
<keyword evidence="3" id="KW-0723">Serine/threonine-protein kinase</keyword>
<dbReference type="FunFam" id="3.30.200.20:FF:000039">
    <property type="entry name" value="receptor-like protein kinase FERONIA"/>
    <property type="match status" value="1"/>
</dbReference>
<keyword evidence="14" id="KW-1185">Reference proteome</keyword>
<dbReference type="CDD" id="cd14066">
    <property type="entry name" value="STKc_IRAK"/>
    <property type="match status" value="1"/>
</dbReference>
<dbReference type="GO" id="GO:0005524">
    <property type="term" value="F:ATP binding"/>
    <property type="evidence" value="ECO:0007669"/>
    <property type="project" value="UniProtKB-UniRule"/>
</dbReference>
<dbReference type="GO" id="GO:0004674">
    <property type="term" value="F:protein serine/threonine kinase activity"/>
    <property type="evidence" value="ECO:0007669"/>
    <property type="project" value="UniProtKB-KW"/>
</dbReference>
<dbReference type="InterPro" id="IPR051348">
    <property type="entry name" value="U-box_ubiquitin_ligases"/>
</dbReference>
<evidence type="ECO:0000256" key="11">
    <source>
        <dbReference type="SAM" id="MobiDB-lite"/>
    </source>
</evidence>
<dbReference type="Pfam" id="PF00069">
    <property type="entry name" value="Pkinase"/>
    <property type="match status" value="1"/>
</dbReference>
<keyword evidence="7" id="KW-0833">Ubl conjugation pathway</keyword>
<keyword evidence="4" id="KW-0808">Transferase</keyword>
<dbReference type="Gene3D" id="3.30.200.20">
    <property type="entry name" value="Phosphorylase Kinase, domain 1"/>
    <property type="match status" value="1"/>
</dbReference>
<proteinExistence type="predicted"/>
<protein>
    <recommendedName>
        <fullName evidence="2">RING-type E3 ubiquitin transferase</fullName>
        <ecNumber evidence="2">2.3.2.27</ecNumber>
    </recommendedName>
</protein>
<evidence type="ECO:0000256" key="10">
    <source>
        <dbReference type="SAM" id="Coils"/>
    </source>
</evidence>
<dbReference type="InterPro" id="IPR000719">
    <property type="entry name" value="Prot_kinase_dom"/>
</dbReference>
<accession>A0A8J4VYU2</accession>
<evidence type="ECO:0000256" key="2">
    <source>
        <dbReference type="ARBA" id="ARBA00012483"/>
    </source>
</evidence>
<organism evidence="13 14">
    <name type="scientific">Castanea mollissima</name>
    <name type="common">Chinese chestnut</name>
    <dbReference type="NCBI Taxonomy" id="60419"/>
    <lineage>
        <taxon>Eukaryota</taxon>
        <taxon>Viridiplantae</taxon>
        <taxon>Streptophyta</taxon>
        <taxon>Embryophyta</taxon>
        <taxon>Tracheophyta</taxon>
        <taxon>Spermatophyta</taxon>
        <taxon>Magnoliopsida</taxon>
        <taxon>eudicotyledons</taxon>
        <taxon>Gunneridae</taxon>
        <taxon>Pentapetalae</taxon>
        <taxon>rosids</taxon>
        <taxon>fabids</taxon>
        <taxon>Fagales</taxon>
        <taxon>Fagaceae</taxon>
        <taxon>Castanea</taxon>
    </lineage>
</organism>
<name>A0A8J4VYU2_9ROSI</name>
<evidence type="ECO:0000313" key="14">
    <source>
        <dbReference type="Proteomes" id="UP000737018"/>
    </source>
</evidence>
<keyword evidence="6" id="KW-0418">Kinase</keyword>
<dbReference type="AlphaFoldDB" id="A0A8J4VYU2"/>
<dbReference type="PROSITE" id="PS00107">
    <property type="entry name" value="PROTEIN_KINASE_ATP"/>
    <property type="match status" value="1"/>
</dbReference>
<dbReference type="Gene3D" id="1.10.510.10">
    <property type="entry name" value="Transferase(Phosphotransferase) domain 1"/>
    <property type="match status" value="1"/>
</dbReference>
<evidence type="ECO:0000256" key="8">
    <source>
        <dbReference type="ARBA" id="ARBA00022840"/>
    </source>
</evidence>
<feature type="coiled-coil region" evidence="10">
    <location>
        <begin position="336"/>
        <end position="450"/>
    </location>
</feature>
<evidence type="ECO:0000256" key="3">
    <source>
        <dbReference type="ARBA" id="ARBA00022527"/>
    </source>
</evidence>
<dbReference type="InterPro" id="IPR011009">
    <property type="entry name" value="Kinase-like_dom_sf"/>
</dbReference>
<evidence type="ECO:0000256" key="5">
    <source>
        <dbReference type="ARBA" id="ARBA00022741"/>
    </source>
</evidence>
<keyword evidence="8 9" id="KW-0067">ATP-binding</keyword>
<feature type="binding site" evidence="9">
    <location>
        <position position="497"/>
    </location>
    <ligand>
        <name>ATP</name>
        <dbReference type="ChEBI" id="CHEBI:30616"/>
    </ligand>
</feature>
<evidence type="ECO:0000313" key="13">
    <source>
        <dbReference type="EMBL" id="KAF3976525.1"/>
    </source>
</evidence>
<dbReference type="GO" id="GO:0061630">
    <property type="term" value="F:ubiquitin protein ligase activity"/>
    <property type="evidence" value="ECO:0007669"/>
    <property type="project" value="UniProtKB-EC"/>
</dbReference>
<evidence type="ECO:0000256" key="9">
    <source>
        <dbReference type="PROSITE-ProRule" id="PRU10141"/>
    </source>
</evidence>
<keyword evidence="10" id="KW-0175">Coiled coil</keyword>
<dbReference type="Proteomes" id="UP000737018">
    <property type="component" value="Unassembled WGS sequence"/>
</dbReference>
<evidence type="ECO:0000256" key="1">
    <source>
        <dbReference type="ARBA" id="ARBA00000900"/>
    </source>
</evidence>
<dbReference type="InterPro" id="IPR017441">
    <property type="entry name" value="Protein_kinase_ATP_BS"/>
</dbReference>
<feature type="compositionally biased region" description="Low complexity" evidence="11">
    <location>
        <begin position="250"/>
        <end position="259"/>
    </location>
</feature>
<comment type="catalytic activity">
    <reaction evidence="1">
        <text>S-ubiquitinyl-[E2 ubiquitin-conjugating enzyme]-L-cysteine + [acceptor protein]-L-lysine = [E2 ubiquitin-conjugating enzyme]-L-cysteine + N(6)-ubiquitinyl-[acceptor protein]-L-lysine.</text>
        <dbReference type="EC" id="2.3.2.27"/>
    </reaction>
</comment>
<dbReference type="OrthoDB" id="626167at2759"/>
<dbReference type="SUPFAM" id="SSF56112">
    <property type="entry name" value="Protein kinase-like (PK-like)"/>
    <property type="match status" value="1"/>
</dbReference>
<keyword evidence="5 9" id="KW-0547">Nucleotide-binding</keyword>
<dbReference type="PROSITE" id="PS50011">
    <property type="entry name" value="PROTEIN_KINASE_DOM"/>
    <property type="match status" value="1"/>
</dbReference>
<dbReference type="PANTHER" id="PTHR45647:SF100">
    <property type="entry name" value="U-BOX DOMAIN-CONTAINING PROTEIN 33"/>
    <property type="match status" value="1"/>
</dbReference>
<feature type="domain" description="Protein kinase" evidence="12">
    <location>
        <begin position="470"/>
        <end position="739"/>
    </location>
</feature>
<dbReference type="PROSITE" id="PS00108">
    <property type="entry name" value="PROTEIN_KINASE_ST"/>
    <property type="match status" value="1"/>
</dbReference>
<dbReference type="EMBL" id="JRKL02000014">
    <property type="protein sequence ID" value="KAF3976525.1"/>
    <property type="molecule type" value="Genomic_DNA"/>
</dbReference>
<evidence type="ECO:0000256" key="4">
    <source>
        <dbReference type="ARBA" id="ARBA00022679"/>
    </source>
</evidence>